<dbReference type="STRING" id="50429.A0A2B4SBN5"/>
<gene>
    <name evidence="1" type="ORF">AWC38_SpisGene8569</name>
</gene>
<dbReference type="AlphaFoldDB" id="A0A2B4SBN5"/>
<dbReference type="SUPFAM" id="SSF63829">
    <property type="entry name" value="Calcium-dependent phosphotriesterase"/>
    <property type="match status" value="1"/>
</dbReference>
<evidence type="ECO:0000313" key="1">
    <source>
        <dbReference type="EMBL" id="PFX26776.1"/>
    </source>
</evidence>
<dbReference type="OrthoDB" id="5981398at2759"/>
<keyword evidence="2" id="KW-1185">Reference proteome</keyword>
<dbReference type="EMBL" id="LSMT01000118">
    <property type="protein sequence ID" value="PFX26776.1"/>
    <property type="molecule type" value="Genomic_DNA"/>
</dbReference>
<proteinExistence type="predicted"/>
<organism evidence="1 2">
    <name type="scientific">Stylophora pistillata</name>
    <name type="common">Smooth cauliflower coral</name>
    <dbReference type="NCBI Taxonomy" id="50429"/>
    <lineage>
        <taxon>Eukaryota</taxon>
        <taxon>Metazoa</taxon>
        <taxon>Cnidaria</taxon>
        <taxon>Anthozoa</taxon>
        <taxon>Hexacorallia</taxon>
        <taxon>Scleractinia</taxon>
        <taxon>Astrocoeniina</taxon>
        <taxon>Pocilloporidae</taxon>
        <taxon>Stylophora</taxon>
    </lineage>
</organism>
<reference evidence="2" key="1">
    <citation type="journal article" date="2017" name="bioRxiv">
        <title>Comparative analysis of the genomes of Stylophora pistillata and Acropora digitifera provides evidence for extensive differences between species of corals.</title>
        <authorList>
            <person name="Voolstra C.R."/>
            <person name="Li Y."/>
            <person name="Liew Y.J."/>
            <person name="Baumgarten S."/>
            <person name="Zoccola D."/>
            <person name="Flot J.-F."/>
            <person name="Tambutte S."/>
            <person name="Allemand D."/>
            <person name="Aranda M."/>
        </authorList>
    </citation>
    <scope>NUCLEOTIDE SEQUENCE [LARGE SCALE GENOMIC DNA]</scope>
</reference>
<sequence length="920" mass="102420">MSVLKAVVSFYRTGEERPSERYKARLKVQEEHRTLSAFKKNVIDFLGLNEQARKFGLGQFDLKLYRLAKISCKIENYSLSTQQQLDLELPLLLDSDSESELNNFNHCGPSINASNHCKAGYTTDSGIIKPHLQSFHTFSDHSKADINYLVETDDVQVIGVSLAKDGTALKPGLEFDIRQKRIIGLTFKVDWNYVCDHPVPDPQEIKKNLITSAEVTFMTSVDNSSMMPVGVHYHPKFVSGEKMLSQILGEAKTLQVCERCLTKQSLQNHIVTHENALCNSKCDTCLQMKGICQDCQRKGHVAYLPALRCCESCLKESIQCRKVAVLAVVTDCEECIKQALLEIQKMSENHNMPPELLLLTPLPDVVHIGKSLKCSWANWFIDLNGQMSNLVLIRTLRYSTDCDVRKPLRKLLTLECVRNKDGMAVEPIARLTRPEVVKVLRKAALVVHTLVPENRGVAFMAERGNACVRFRDIEGNVRLDPNSLRSRADLERILGNYNLSLDGTVPALRKGLSQHLDQLEAEVTKFVLQTNVLLSKPAALCMVSDDILLCADDGHRAIYQSQLERDGVTIKGKSRKLVRYPEGAYRLESITVSNAPRVYFTAAKSGQCSGGLYCFSMETGEVMTILENMTNSCKEVKKVAKFNDTLVFTDIEARQVKRYNPLTKKVDILAGDGREGEQDGNEKSCSFVQVHGICRVADTLFTTDAAPGKIKLITGLSGTTNFLSHLGNLYDSFGIGCKGSTSQTITPEEVSKNVEKVNDYIKSAVRNVKETNHLKEGSATNGPQGTVSKKTQDSVELLLNGVNNLIRNIANVSPEYKVSIDWQTLLTTQVENLHADDRTLPASSEVNPLVSDVSLSFISHSNIPQVKLASAADFNQVEEYETDSEINDVDTDSDSEDLIISKPVVTRSGRQVKVWTRFDV</sequence>
<protein>
    <submittedName>
        <fullName evidence="1">Uncharacterized protein</fullName>
    </submittedName>
</protein>
<comment type="caution">
    <text evidence="1">The sequence shown here is derived from an EMBL/GenBank/DDBJ whole genome shotgun (WGS) entry which is preliminary data.</text>
</comment>
<evidence type="ECO:0000313" key="2">
    <source>
        <dbReference type="Proteomes" id="UP000225706"/>
    </source>
</evidence>
<name>A0A2B4SBN5_STYPI</name>
<dbReference type="Proteomes" id="UP000225706">
    <property type="component" value="Unassembled WGS sequence"/>
</dbReference>
<accession>A0A2B4SBN5</accession>